<evidence type="ECO:0000256" key="11">
    <source>
        <dbReference type="ARBA" id="ARBA00022989"/>
    </source>
</evidence>
<evidence type="ECO:0000256" key="10">
    <source>
        <dbReference type="ARBA" id="ARBA00022833"/>
    </source>
</evidence>
<sequence>MIESSLLQLEPFCELTSLLSTGDLRFAGRPVVYPIRVTHLVLMSPPCHSLGNDCTGESNPYCEELTRRHDAANQGVHGHAGVKRYHGLCLCACMLLGMYYQSPAAGANRQATSIDEVGFSAAATPDLAISPMQVLLSVRQRIASAALRSTSVPSCTEKQRPQVLDRAATLCSLDLDEEAPYISPNETVSLNQSVMEDGRDSHFPGNVPEGHITLNLERSEQEIDIINDVVHYKSAYYGTIMVGNPPKPFTVVFDTGSGHLILPSSYCHTATCKVHRRYRRSSSSTARDIDWDGRVVKSGEARDQITVSFGTGEVTGVFMEDDLCFGQRGPGIDKSSANVPVSGQGGESCVSMRFIAATDMSADPFKDFVFDGVLGLGLESLSQTSAFNFLQVASGLTSARGSDFSKTFGIFLATHNEETSQITMGGWAEEHLQEEVSWSPVLDPELGHWLLKIQAIWIDGEKLPFCDEGCKAVVDSGTSLLAVPTPIFPELYERLRAPASLSGDCSSQSPSLKIELNGFTLTLDGEDFSRLDQKGSARAPAWGQSQTPAEGATRRDMMCKPMLMVMDLPEPIGPKLFILGEPVLKTACAALRRCMPALPAPRRKFYTVYDAEKKRRWPKCPHGYKVTQEEELSSEAQCRNLSECLARHVSQEVSFHFVDLSECFLRSLLIAGSFGVQPSESSDVMAETGLQSVLPIPGQPENSGRPLPQLTERQEHQSVVRGSDEDRKDDDHVREQANFAMQVQGKAEAEEDVERQQKVYMGIEVDANQGGERGMWAAFEATIPVMYFFYSGWLLRILDGLWKLVKGDPFFDEYFGFVGRSMLTLFQATTTEGWADIARQVMDKQPWFSLFFILYLHAGVTTFAILNVMVAVIVESTLDEADQSKLKSAEKRLEDLRRAYDKIYKVFQDGDCNQVIGSAKAKDIMAVHCELRRSEKEGRQQISVMEQRIGRQLDVVETGVQSLRHDDMKQQLTLNLEAVQPRASAEAGFYDSREFGEVRKLEILRCSAGVTVECVVVAERGGSGVDQLELLFTEAMLHSRMMSRPLRALGSLGRGRRGLSLGEPSLAAAAAYQQPPTKVTTLPSGMRVASQYTPDETVTVGVWIDAGSRFETKENNGTAHFLEHMAFKGTKRRNRIQLEQEIENMGGHLNAYTSREQTVYYAKCFKTDLRNGVDILADILQHSTLDQAHLDFERGVILREMEEVEKTTEEVIFDRLHLAAFHDSPLGYTILGPVENIQSITREQLRTYVESNYLADRIVVAAAGPVDHGELVRHSEELFCHFRPSNGQQRREGKAAFYGAELLYGSAEESLAHFAIGYEGVPWTHPDSLTFMVLQTIIGNYKRNEGLVPARLSSNRLTNSVANHLGPGAESFAAFNTCYKDTGIFGVYGESDEATLDGYLDELLFAISNLAFSVTEEEVERGKRQLKTTLFGSLDSTTAIAEDIGRQLLVYGRRVPLTELLLRLEAINTQEVQRVARERLFDKDVAVTALGPLSRMPALSELRRRTAARRL</sequence>
<evidence type="ECO:0000256" key="8">
    <source>
        <dbReference type="ARBA" id="ARBA00022750"/>
    </source>
</evidence>
<feature type="transmembrane region" description="Helical" evidence="20">
    <location>
        <begin position="847"/>
        <end position="874"/>
    </location>
</feature>
<evidence type="ECO:0000256" key="7">
    <source>
        <dbReference type="ARBA" id="ARBA00022723"/>
    </source>
</evidence>
<comment type="caution">
    <text evidence="22">The sequence shown here is derived from an EMBL/GenBank/DDBJ whole genome shotgun (WGS) entry which is preliminary data.</text>
</comment>
<dbReference type="PROSITE" id="PS00143">
    <property type="entry name" value="INSULINASE"/>
    <property type="match status" value="1"/>
</dbReference>
<dbReference type="PANTHER" id="PTHR11851:SF149">
    <property type="entry name" value="GH01077P"/>
    <property type="match status" value="1"/>
</dbReference>
<dbReference type="FunFam" id="2.40.70.10:FF:000115">
    <property type="entry name" value="Lysosomal aspartic protease"/>
    <property type="match status" value="1"/>
</dbReference>
<dbReference type="GO" id="GO:0004190">
    <property type="term" value="F:aspartic-type endopeptidase activity"/>
    <property type="evidence" value="ECO:0007669"/>
    <property type="project" value="UniProtKB-KW"/>
</dbReference>
<dbReference type="Gene3D" id="3.30.830.10">
    <property type="entry name" value="Metalloenzyme, LuxS/M16 peptidase-like"/>
    <property type="match status" value="2"/>
</dbReference>
<dbReference type="GO" id="GO:0005739">
    <property type="term" value="C:mitochondrion"/>
    <property type="evidence" value="ECO:0007669"/>
    <property type="project" value="UniProtKB-SubCell"/>
</dbReference>
<protein>
    <submittedName>
        <fullName evidence="22">Putative mitochondrial-processing peptidase subunit beta</fullName>
    </submittedName>
</protein>
<evidence type="ECO:0000256" key="1">
    <source>
        <dbReference type="ARBA" id="ARBA00001947"/>
    </source>
</evidence>
<organism evidence="22 23">
    <name type="scientific">Symbiodinium microadriaticum</name>
    <name type="common">Dinoflagellate</name>
    <name type="synonym">Zooxanthella microadriatica</name>
    <dbReference type="NCBI Taxonomy" id="2951"/>
    <lineage>
        <taxon>Eukaryota</taxon>
        <taxon>Sar</taxon>
        <taxon>Alveolata</taxon>
        <taxon>Dinophyceae</taxon>
        <taxon>Suessiales</taxon>
        <taxon>Symbiodiniaceae</taxon>
        <taxon>Symbiodinium</taxon>
    </lineage>
</organism>
<keyword evidence="12" id="KW-0482">Metalloprotease</keyword>
<feature type="disulfide bond" evidence="16">
    <location>
        <begin position="267"/>
        <end position="272"/>
    </location>
</feature>
<feature type="region of interest" description="Disordered" evidence="19">
    <location>
        <begin position="693"/>
        <end position="731"/>
    </location>
</feature>
<evidence type="ECO:0000256" key="5">
    <source>
        <dbReference type="ARBA" id="ARBA00022670"/>
    </source>
</evidence>
<comment type="subcellular location">
    <subcellularLocation>
        <location evidence="2">Membrane</location>
        <topology evidence="2">Multi-pass membrane protein</topology>
    </subcellularLocation>
    <subcellularLocation>
        <location evidence="3">Mitochondrion</location>
    </subcellularLocation>
</comment>
<evidence type="ECO:0000256" key="18">
    <source>
        <dbReference type="SAM" id="Coils"/>
    </source>
</evidence>
<dbReference type="InterPro" id="IPR034164">
    <property type="entry name" value="Pepsin-like_dom"/>
</dbReference>
<dbReference type="InterPro" id="IPR007863">
    <property type="entry name" value="Peptidase_M16_C"/>
</dbReference>
<dbReference type="FunFam" id="3.30.830.10:FF:000002">
    <property type="entry name" value="Mitochondrial-processing peptidase subunit beta"/>
    <property type="match status" value="1"/>
</dbReference>
<evidence type="ECO:0000259" key="21">
    <source>
        <dbReference type="PROSITE" id="PS51767"/>
    </source>
</evidence>
<dbReference type="SUPFAM" id="SSF50630">
    <property type="entry name" value="Acid proteases"/>
    <property type="match status" value="1"/>
</dbReference>
<proteinExistence type="inferred from homology"/>
<dbReference type="InterPro" id="IPR001969">
    <property type="entry name" value="Aspartic_peptidase_AS"/>
</dbReference>
<keyword evidence="18" id="KW-0175">Coiled coil</keyword>
<keyword evidence="13" id="KW-0496">Mitochondrion</keyword>
<keyword evidence="14 20" id="KW-0472">Membrane</keyword>
<evidence type="ECO:0000256" key="9">
    <source>
        <dbReference type="ARBA" id="ARBA00022801"/>
    </source>
</evidence>
<evidence type="ECO:0000256" key="4">
    <source>
        <dbReference type="ARBA" id="ARBA00007447"/>
    </source>
</evidence>
<feature type="transmembrane region" description="Helical" evidence="20">
    <location>
        <begin position="775"/>
        <end position="795"/>
    </location>
</feature>
<evidence type="ECO:0000313" key="22">
    <source>
        <dbReference type="EMBL" id="OLP77568.1"/>
    </source>
</evidence>
<keyword evidence="8 17" id="KW-0064">Aspartyl protease</keyword>
<name>A0A1Q9C3S0_SYMMI</name>
<accession>A0A1Q9C3S0</accession>
<feature type="active site" evidence="15">
    <location>
        <position position="254"/>
    </location>
</feature>
<evidence type="ECO:0000256" key="17">
    <source>
        <dbReference type="RuleBase" id="RU000454"/>
    </source>
</evidence>
<keyword evidence="5 17" id="KW-0645">Protease</keyword>
<dbReference type="SUPFAM" id="SSF63411">
    <property type="entry name" value="LuxS/MPP-like metallohydrolase"/>
    <property type="match status" value="2"/>
</dbReference>
<dbReference type="PRINTS" id="PR00792">
    <property type="entry name" value="PEPSIN"/>
</dbReference>
<dbReference type="InterPro" id="IPR011765">
    <property type="entry name" value="Pept_M16_N"/>
</dbReference>
<dbReference type="GO" id="GO:0016485">
    <property type="term" value="P:protein processing"/>
    <property type="evidence" value="ECO:0007669"/>
    <property type="project" value="UniProtKB-ARBA"/>
</dbReference>
<dbReference type="CDD" id="cd05471">
    <property type="entry name" value="pepsin_like"/>
    <property type="match status" value="1"/>
</dbReference>
<dbReference type="InterPro" id="IPR001431">
    <property type="entry name" value="Pept_M16_Zn_BS"/>
</dbReference>
<dbReference type="Pfam" id="PF05193">
    <property type="entry name" value="Peptidase_M16_C"/>
    <property type="match status" value="1"/>
</dbReference>
<evidence type="ECO:0000256" key="15">
    <source>
        <dbReference type="PIRSR" id="PIRSR601461-1"/>
    </source>
</evidence>
<gene>
    <name evidence="22" type="ORF">AK812_SmicGene42360</name>
</gene>
<dbReference type="GO" id="GO:0005216">
    <property type="term" value="F:monoatomic ion channel activity"/>
    <property type="evidence" value="ECO:0007669"/>
    <property type="project" value="InterPro"/>
</dbReference>
<evidence type="ECO:0000256" key="13">
    <source>
        <dbReference type="ARBA" id="ARBA00023128"/>
    </source>
</evidence>
<keyword evidence="10" id="KW-0862">Zinc</keyword>
<keyword evidence="23" id="KW-1185">Reference proteome</keyword>
<feature type="domain" description="Peptidase A1" evidence="21">
    <location>
        <begin position="236"/>
        <end position="606"/>
    </location>
</feature>
<keyword evidence="9 17" id="KW-0378">Hydrolase</keyword>
<evidence type="ECO:0000256" key="20">
    <source>
        <dbReference type="SAM" id="Phobius"/>
    </source>
</evidence>
<dbReference type="InterPro" id="IPR011249">
    <property type="entry name" value="Metalloenz_LuxS/M16"/>
</dbReference>
<dbReference type="PROSITE" id="PS00141">
    <property type="entry name" value="ASP_PROTEASE"/>
    <property type="match status" value="1"/>
</dbReference>
<dbReference type="InterPro" id="IPR005821">
    <property type="entry name" value="Ion_trans_dom"/>
</dbReference>
<dbReference type="Pfam" id="PF00026">
    <property type="entry name" value="Asp"/>
    <property type="match status" value="1"/>
</dbReference>
<dbReference type="PANTHER" id="PTHR11851">
    <property type="entry name" value="METALLOPROTEASE"/>
    <property type="match status" value="1"/>
</dbReference>
<evidence type="ECO:0000256" key="6">
    <source>
        <dbReference type="ARBA" id="ARBA00022692"/>
    </source>
</evidence>
<dbReference type="InterPro" id="IPR033121">
    <property type="entry name" value="PEPTIDASE_A1"/>
</dbReference>
<dbReference type="InterPro" id="IPR021109">
    <property type="entry name" value="Peptidase_aspartic_dom_sf"/>
</dbReference>
<keyword evidence="16" id="KW-1015">Disulfide bond</keyword>
<dbReference type="GO" id="GO:0016020">
    <property type="term" value="C:membrane"/>
    <property type="evidence" value="ECO:0007669"/>
    <property type="project" value="UniProtKB-SubCell"/>
</dbReference>
<dbReference type="InterPro" id="IPR050361">
    <property type="entry name" value="MPP/UQCRC_Complex"/>
</dbReference>
<keyword evidence="11 20" id="KW-1133">Transmembrane helix</keyword>
<evidence type="ECO:0000256" key="3">
    <source>
        <dbReference type="ARBA" id="ARBA00004173"/>
    </source>
</evidence>
<feature type="active site" evidence="15">
    <location>
        <position position="475"/>
    </location>
</feature>
<evidence type="ECO:0000256" key="12">
    <source>
        <dbReference type="ARBA" id="ARBA00023049"/>
    </source>
</evidence>
<dbReference type="GO" id="GO:0004222">
    <property type="term" value="F:metalloendopeptidase activity"/>
    <property type="evidence" value="ECO:0007669"/>
    <property type="project" value="InterPro"/>
</dbReference>
<evidence type="ECO:0000256" key="2">
    <source>
        <dbReference type="ARBA" id="ARBA00004141"/>
    </source>
</evidence>
<dbReference type="Pfam" id="PF00520">
    <property type="entry name" value="Ion_trans"/>
    <property type="match status" value="1"/>
</dbReference>
<evidence type="ECO:0000313" key="23">
    <source>
        <dbReference type="Proteomes" id="UP000186817"/>
    </source>
</evidence>
<evidence type="ECO:0000256" key="19">
    <source>
        <dbReference type="SAM" id="MobiDB-lite"/>
    </source>
</evidence>
<comment type="cofactor">
    <cofactor evidence="1">
        <name>Zn(2+)</name>
        <dbReference type="ChEBI" id="CHEBI:29105"/>
    </cofactor>
</comment>
<comment type="similarity">
    <text evidence="4 17">Belongs to the peptidase A1 family.</text>
</comment>
<dbReference type="OrthoDB" id="10251424at2759"/>
<reference evidence="22 23" key="1">
    <citation type="submission" date="2016-02" db="EMBL/GenBank/DDBJ databases">
        <title>Genome analysis of coral dinoflagellate symbionts highlights evolutionary adaptations to a symbiotic lifestyle.</title>
        <authorList>
            <person name="Aranda M."/>
            <person name="Li Y."/>
            <person name="Liew Y.J."/>
            <person name="Baumgarten S."/>
            <person name="Simakov O."/>
            <person name="Wilson M."/>
            <person name="Piel J."/>
            <person name="Ashoor H."/>
            <person name="Bougouffa S."/>
            <person name="Bajic V.B."/>
            <person name="Ryu T."/>
            <person name="Ravasi T."/>
            <person name="Bayer T."/>
            <person name="Micklem G."/>
            <person name="Kim H."/>
            <person name="Bhak J."/>
            <person name="Lajeunesse T.C."/>
            <person name="Voolstra C.R."/>
        </authorList>
    </citation>
    <scope>NUCLEOTIDE SEQUENCE [LARGE SCALE GENOMIC DNA]</scope>
    <source>
        <strain evidence="22 23">CCMP2467</strain>
    </source>
</reference>
<dbReference type="PROSITE" id="PS51767">
    <property type="entry name" value="PEPTIDASE_A1"/>
    <property type="match status" value="1"/>
</dbReference>
<evidence type="ECO:0000256" key="16">
    <source>
        <dbReference type="PIRSR" id="PIRSR601461-2"/>
    </source>
</evidence>
<dbReference type="GO" id="GO:0046872">
    <property type="term" value="F:metal ion binding"/>
    <property type="evidence" value="ECO:0007669"/>
    <property type="project" value="UniProtKB-KW"/>
</dbReference>
<feature type="coiled-coil region" evidence="18">
    <location>
        <begin position="879"/>
        <end position="906"/>
    </location>
</feature>
<dbReference type="Pfam" id="PF00675">
    <property type="entry name" value="Peptidase_M16"/>
    <property type="match status" value="1"/>
</dbReference>
<evidence type="ECO:0000256" key="14">
    <source>
        <dbReference type="ARBA" id="ARBA00023136"/>
    </source>
</evidence>
<dbReference type="Gene3D" id="2.40.70.10">
    <property type="entry name" value="Acid Proteases"/>
    <property type="match status" value="2"/>
</dbReference>
<feature type="compositionally biased region" description="Basic and acidic residues" evidence="19">
    <location>
        <begin position="712"/>
        <end position="731"/>
    </location>
</feature>
<dbReference type="Proteomes" id="UP000186817">
    <property type="component" value="Unassembled WGS sequence"/>
</dbReference>
<keyword evidence="7" id="KW-0479">Metal-binding</keyword>
<dbReference type="InterPro" id="IPR001461">
    <property type="entry name" value="Aspartic_peptidase_A1"/>
</dbReference>
<keyword evidence="6 20" id="KW-0812">Transmembrane</keyword>
<dbReference type="EMBL" id="LSRX01001743">
    <property type="protein sequence ID" value="OLP77568.1"/>
    <property type="molecule type" value="Genomic_DNA"/>
</dbReference>
<dbReference type="Gene3D" id="1.10.287.70">
    <property type="match status" value="1"/>
</dbReference>